<keyword evidence="5" id="KW-0489">Methyltransferase</keyword>
<name>A0A1B7XFL7_9BACT</name>
<dbReference type="Pfam" id="PF18297">
    <property type="entry name" value="NFACT-R_2"/>
    <property type="match status" value="1"/>
</dbReference>
<dbReference type="EMBL" id="JXMS01000008">
    <property type="protein sequence ID" value="OBQ54087.1"/>
    <property type="molecule type" value="Genomic_DNA"/>
</dbReference>
<keyword evidence="6" id="KW-1185">Reference proteome</keyword>
<protein>
    <submittedName>
        <fullName evidence="5">tRNA(5-methylaminomethyl-2-thiouridylate) methyltransferase</fullName>
    </submittedName>
</protein>
<dbReference type="PATRIC" id="fig|1560234.3.peg.3210"/>
<dbReference type="GO" id="GO:0005524">
    <property type="term" value="F:ATP binding"/>
    <property type="evidence" value="ECO:0007669"/>
    <property type="project" value="UniProtKB-KW"/>
</dbReference>
<feature type="domain" description="Thil AANH" evidence="3">
    <location>
        <begin position="7"/>
        <end position="150"/>
    </location>
</feature>
<dbReference type="OrthoDB" id="9781887at2"/>
<evidence type="ECO:0000259" key="4">
    <source>
        <dbReference type="Pfam" id="PF18297"/>
    </source>
</evidence>
<comment type="caution">
    <text evidence="5">The sequence shown here is derived from an EMBL/GenBank/DDBJ whole genome shotgun (WGS) entry which is preliminary data.</text>
</comment>
<proteinExistence type="predicted"/>
<organism evidence="5 6">
    <name type="scientific">Halodesulfovibrio spirochaetisodalis</name>
    <dbReference type="NCBI Taxonomy" id="1560234"/>
    <lineage>
        <taxon>Bacteria</taxon>
        <taxon>Pseudomonadati</taxon>
        <taxon>Thermodesulfobacteriota</taxon>
        <taxon>Desulfovibrionia</taxon>
        <taxon>Desulfovibrionales</taxon>
        <taxon>Desulfovibrionaceae</taxon>
        <taxon>Halodesulfovibrio</taxon>
    </lineage>
</organism>
<dbReference type="InterPro" id="IPR059101">
    <property type="entry name" value="NFACT-R_2"/>
</dbReference>
<accession>A0A1B7XFL7</accession>
<dbReference type="SUPFAM" id="SSF52402">
    <property type="entry name" value="Adenine nucleotide alpha hydrolases-like"/>
    <property type="match status" value="1"/>
</dbReference>
<gene>
    <name evidence="5" type="ORF">SP90_06185</name>
</gene>
<sequence length="359" mass="40440">MEKVTKQYDAVALLSGGLDSLLAVKVIQDQGLRVKGLHFVTPFFGKPHLVRHWEKLYGMEIDAIDVSEEYVRMMVERPVHGFGKTLNPCVDCKILMLRKAHELMESYGAKFIISGEVIGQRPMSQRRDTLNVIKRDADVQAVLLRPLCALCQDPTPMEESGLVQRDKLLGLFGRGRKEQLRLADHYGFTEIPSPGGGCKLTERENGRRYWPVLKYSPNPSVADFKLANIGRQYWSGTHWMSVGRNQMDNDSLLKVKLDTDLVFKVVDYPGPISIGRQFESAPWSEEVIADAAAWAASYSPKAKKAGVPVKVSVVTGSKENVEERIITVTPLRETPMGWAEWCWPDAKEEIREEARARAK</sequence>
<dbReference type="GO" id="GO:0032259">
    <property type="term" value="P:methylation"/>
    <property type="evidence" value="ECO:0007669"/>
    <property type="project" value="UniProtKB-KW"/>
</dbReference>
<evidence type="ECO:0000313" key="6">
    <source>
        <dbReference type="Proteomes" id="UP000091979"/>
    </source>
</evidence>
<dbReference type="Pfam" id="PF02568">
    <property type="entry name" value="ThiI"/>
    <property type="match status" value="1"/>
</dbReference>
<evidence type="ECO:0000313" key="5">
    <source>
        <dbReference type="EMBL" id="OBQ54087.1"/>
    </source>
</evidence>
<dbReference type="Gene3D" id="3.40.50.620">
    <property type="entry name" value="HUPs"/>
    <property type="match status" value="1"/>
</dbReference>
<dbReference type="AlphaFoldDB" id="A0A1B7XFL7"/>
<keyword evidence="5" id="KW-0808">Transferase</keyword>
<dbReference type="InterPro" id="IPR020536">
    <property type="entry name" value="ThiI_AANH"/>
</dbReference>
<reference evidence="5 6" key="1">
    <citation type="submission" date="2015-01" db="EMBL/GenBank/DDBJ databases">
        <title>Desulfovibrio sp. JC271 draft genome sequence.</title>
        <authorList>
            <person name="Shivani Y."/>
            <person name="Subhash Y."/>
            <person name="Sasikala C."/>
            <person name="Ramana C.V."/>
        </authorList>
    </citation>
    <scope>NUCLEOTIDE SEQUENCE [LARGE SCALE GENOMIC DNA]</scope>
    <source>
        <strain evidence="5 6">JC271</strain>
    </source>
</reference>
<dbReference type="GO" id="GO:0004810">
    <property type="term" value="F:CCA tRNA nucleotidyltransferase activity"/>
    <property type="evidence" value="ECO:0007669"/>
    <property type="project" value="InterPro"/>
</dbReference>
<evidence type="ECO:0000256" key="1">
    <source>
        <dbReference type="ARBA" id="ARBA00022741"/>
    </source>
</evidence>
<dbReference type="STRING" id="1560234.SP90_06185"/>
<feature type="domain" description="NFACT protein RNA binding" evidence="4">
    <location>
        <begin position="242"/>
        <end position="334"/>
    </location>
</feature>
<dbReference type="GO" id="GO:0008168">
    <property type="term" value="F:methyltransferase activity"/>
    <property type="evidence" value="ECO:0007669"/>
    <property type="project" value="UniProtKB-KW"/>
</dbReference>
<keyword evidence="2" id="KW-0067">ATP-binding</keyword>
<dbReference type="RefSeq" id="WP_066853732.1">
    <property type="nucleotide sequence ID" value="NZ_JXMS01000008.1"/>
</dbReference>
<evidence type="ECO:0000256" key="2">
    <source>
        <dbReference type="ARBA" id="ARBA00022840"/>
    </source>
</evidence>
<dbReference type="Proteomes" id="UP000091979">
    <property type="component" value="Unassembled WGS sequence"/>
</dbReference>
<dbReference type="PANTHER" id="PTHR11933">
    <property type="entry name" value="TRNA 5-METHYLAMINOMETHYL-2-THIOURIDYLATE -METHYLTRANSFERASE"/>
    <property type="match status" value="1"/>
</dbReference>
<evidence type="ECO:0000259" key="3">
    <source>
        <dbReference type="Pfam" id="PF02568"/>
    </source>
</evidence>
<dbReference type="InterPro" id="IPR014729">
    <property type="entry name" value="Rossmann-like_a/b/a_fold"/>
</dbReference>
<dbReference type="PANTHER" id="PTHR11933:SF6">
    <property type="entry name" value="THIL AANH DOMAIN-CONTAINING PROTEIN"/>
    <property type="match status" value="1"/>
</dbReference>
<keyword evidence="1" id="KW-0547">Nucleotide-binding</keyword>